<evidence type="ECO:0000313" key="1">
    <source>
        <dbReference type="EMBL" id="VDO03005.1"/>
    </source>
</evidence>
<dbReference type="EMBL" id="UZAE01010973">
    <property type="protein sequence ID" value="VDO03005.1"/>
    <property type="molecule type" value="Genomic_DNA"/>
</dbReference>
<evidence type="ECO:0000313" key="2">
    <source>
        <dbReference type="Proteomes" id="UP000278807"/>
    </source>
</evidence>
<name>A0A3P7VNG5_RODNA</name>
<keyword evidence="2" id="KW-1185">Reference proteome</keyword>
<dbReference type="AlphaFoldDB" id="A0A3P7VNG5"/>
<reference evidence="1 2" key="1">
    <citation type="submission" date="2018-11" db="EMBL/GenBank/DDBJ databases">
        <authorList>
            <consortium name="Pathogen Informatics"/>
        </authorList>
    </citation>
    <scope>NUCLEOTIDE SEQUENCE [LARGE SCALE GENOMIC DNA]</scope>
</reference>
<protein>
    <submittedName>
        <fullName evidence="1">Uncharacterized protein</fullName>
    </submittedName>
</protein>
<dbReference type="OrthoDB" id="6273601at2759"/>
<sequence>MTFSDLVRKQDRLRPLIVLSCSSAVGRRAVWTEIKTRIETLADDLGVVYLMGRVISVRAFQNVAAKDSARKRTMKRSM</sequence>
<accession>A0A3P7VNG5</accession>
<gene>
    <name evidence="1" type="ORF">HNAJ_LOCUS7145</name>
</gene>
<organism evidence="1 2">
    <name type="scientific">Rodentolepis nana</name>
    <name type="common">Dwarf tapeworm</name>
    <name type="synonym">Hymenolepis nana</name>
    <dbReference type="NCBI Taxonomy" id="102285"/>
    <lineage>
        <taxon>Eukaryota</taxon>
        <taxon>Metazoa</taxon>
        <taxon>Spiralia</taxon>
        <taxon>Lophotrochozoa</taxon>
        <taxon>Platyhelminthes</taxon>
        <taxon>Cestoda</taxon>
        <taxon>Eucestoda</taxon>
        <taxon>Cyclophyllidea</taxon>
        <taxon>Hymenolepididae</taxon>
        <taxon>Rodentolepis</taxon>
    </lineage>
</organism>
<dbReference type="Proteomes" id="UP000278807">
    <property type="component" value="Unassembled WGS sequence"/>
</dbReference>
<proteinExistence type="predicted"/>